<proteinExistence type="predicted"/>
<organism evidence="2 3">
    <name type="scientific">Corynebacterium maris DSM 45190</name>
    <dbReference type="NCBI Taxonomy" id="1224163"/>
    <lineage>
        <taxon>Bacteria</taxon>
        <taxon>Bacillati</taxon>
        <taxon>Actinomycetota</taxon>
        <taxon>Actinomycetes</taxon>
        <taxon>Mycobacteriales</taxon>
        <taxon>Corynebacteriaceae</taxon>
        <taxon>Corynebacterium</taxon>
    </lineage>
</organism>
<dbReference type="AlphaFoldDB" id="S5T529"/>
<sequence>MFTPSPSLQRTLSTQTRALDPLEGRFGPGHRLPLPLRKDLPALALEFADWLTFSSLLSPTPSLRLQLTGAESLRGGRFRFRAELTDHASSGRGGAHEIVATGPVSACTQLLSRAGRGLEILTFRQVELHEATATFILAHHPHHHERAKWAFGFGATPQASIASAMSAAAHRIHG</sequence>
<feature type="compositionally biased region" description="Polar residues" evidence="1">
    <location>
        <begin position="1"/>
        <end position="17"/>
    </location>
</feature>
<evidence type="ECO:0000313" key="2">
    <source>
        <dbReference type="EMBL" id="AGS35740.1"/>
    </source>
</evidence>
<dbReference type="STRING" id="1224163.B841_11340"/>
<dbReference type="Proteomes" id="UP000015388">
    <property type="component" value="Chromosome"/>
</dbReference>
<reference evidence="2 3" key="1">
    <citation type="submission" date="2012-11" db="EMBL/GenBank/DDBJ databases">
        <title>The complete genome sequence of Corynebacterium maris Coryn-1 (=DSM 45190).</title>
        <authorList>
            <person name="Schaffert L."/>
            <person name="Albersmeier A."/>
            <person name="Kalinowski J."/>
            <person name="Ruckert C."/>
        </authorList>
    </citation>
    <scope>NUCLEOTIDE SEQUENCE [LARGE SCALE GENOMIC DNA]</scope>
    <source>
        <strain evidence="3">Coryn-1</strain>
    </source>
</reference>
<evidence type="ECO:0008006" key="4">
    <source>
        <dbReference type="Google" id="ProtNLM"/>
    </source>
</evidence>
<dbReference type="eggNOG" id="COG0119">
    <property type="taxonomic scope" value="Bacteria"/>
</dbReference>
<dbReference type="RefSeq" id="WP_020935672.1">
    <property type="nucleotide sequence ID" value="NC_021915.1"/>
</dbReference>
<evidence type="ECO:0000313" key="3">
    <source>
        <dbReference type="Proteomes" id="UP000015388"/>
    </source>
</evidence>
<dbReference type="EMBL" id="CP003924">
    <property type="protein sequence ID" value="AGS35740.1"/>
    <property type="molecule type" value="Genomic_DNA"/>
</dbReference>
<evidence type="ECO:0000256" key="1">
    <source>
        <dbReference type="SAM" id="MobiDB-lite"/>
    </source>
</evidence>
<gene>
    <name evidence="2" type="ORF">B841_11340</name>
</gene>
<name>S5T529_9CORY</name>
<accession>S5T529</accession>
<dbReference type="OrthoDB" id="4773719at2"/>
<dbReference type="KEGG" id="cmd:B841_11340"/>
<protein>
    <recommendedName>
        <fullName evidence="4">Acetyl-CoA acetyltransferase</fullName>
    </recommendedName>
</protein>
<dbReference type="PATRIC" id="fig|1224163.3.peg.2288"/>
<keyword evidence="3" id="KW-1185">Reference proteome</keyword>
<dbReference type="HOGENOM" id="CLU_097459_0_0_11"/>
<feature type="region of interest" description="Disordered" evidence="1">
    <location>
        <begin position="1"/>
        <end position="24"/>
    </location>
</feature>